<name>A0A2Z2NTY2_9GAMM</name>
<reference evidence="7 8" key="1">
    <citation type="submission" date="2016-12" db="EMBL/GenBank/DDBJ databases">
        <authorList>
            <person name="Song W.-J."/>
            <person name="Kurnit D.M."/>
        </authorList>
    </citation>
    <scope>NUCLEOTIDE SEQUENCE [LARGE SCALE GENOMIC DNA]</scope>
    <source>
        <strain evidence="7 8">IMCC3135</strain>
    </source>
</reference>
<feature type="compositionally biased region" description="Gly residues" evidence="5">
    <location>
        <begin position="27"/>
        <end position="43"/>
    </location>
</feature>
<keyword evidence="8" id="KW-1185">Reference proteome</keyword>
<keyword evidence="4" id="KW-0862">Zinc</keyword>
<feature type="region of interest" description="Disordered" evidence="5">
    <location>
        <begin position="1"/>
        <end position="49"/>
    </location>
</feature>
<evidence type="ECO:0000256" key="4">
    <source>
        <dbReference type="ARBA" id="ARBA00022833"/>
    </source>
</evidence>
<organism evidence="7 8">
    <name type="scientific">Granulosicoccus antarcticus IMCC3135</name>
    <dbReference type="NCBI Taxonomy" id="1192854"/>
    <lineage>
        <taxon>Bacteria</taxon>
        <taxon>Pseudomonadati</taxon>
        <taxon>Pseudomonadota</taxon>
        <taxon>Gammaproteobacteria</taxon>
        <taxon>Chromatiales</taxon>
        <taxon>Granulosicoccaceae</taxon>
        <taxon>Granulosicoccus</taxon>
    </lineage>
</organism>
<dbReference type="KEGG" id="gai:IMCC3135_23320"/>
<dbReference type="InterPro" id="IPR055438">
    <property type="entry name" value="AstE_AspA_cat"/>
</dbReference>
<dbReference type="Proteomes" id="UP000250079">
    <property type="component" value="Chromosome"/>
</dbReference>
<dbReference type="PIRSF" id="PIRSF039012">
    <property type="entry name" value="ASP"/>
    <property type="match status" value="1"/>
</dbReference>
<sequence length="392" mass="41724">MSEEGDEQSACESEGETLVGADSGTGPTSGAGSGTAPGSGTGKPGQRVAARREAIVIGGKSIQPGQRCYVDLPLPPLYTHTSVAMPVHVIHGKQPGPVLFVTAAIHGDEINGIEIIRRLLATKSLSRLAGTLIAVPVVNVYGFVSQSRYLPDRRDLNRSFPGSETGSMAARLANTLMSEIVAKCTHGIDLHTAAEGRANFPQIRVDLDSHPELLPLAEAFAPPILVDSTTRDGTLRGAAGNLPLLLYEAGEALRFDDLAIRAGLKGVLNVMRHLKMLPANKSGERRGKPWLANNSAWMRAPQSGILRSRIRLGGIVEEGGVLGYISDPFGESEQAVISDASGVLIGITKLPLVHEGEALYHVATTESTKSAARAVHDFHLEYEQPVMKRLKY</sequence>
<evidence type="ECO:0000313" key="7">
    <source>
        <dbReference type="EMBL" id="ASJ74733.1"/>
    </source>
</evidence>
<dbReference type="SUPFAM" id="SSF53187">
    <property type="entry name" value="Zn-dependent exopeptidases"/>
    <property type="match status" value="1"/>
</dbReference>
<dbReference type="GO" id="GO:0016811">
    <property type="term" value="F:hydrolase activity, acting on carbon-nitrogen (but not peptide) bonds, in linear amides"/>
    <property type="evidence" value="ECO:0007669"/>
    <property type="project" value="InterPro"/>
</dbReference>
<evidence type="ECO:0000259" key="6">
    <source>
        <dbReference type="Pfam" id="PF24827"/>
    </source>
</evidence>
<keyword evidence="3 7" id="KW-0378">Hydrolase</keyword>
<feature type="domain" description="Succinylglutamate desuccinylase/Aspartoacylase catalytic" evidence="6">
    <location>
        <begin position="95"/>
        <end position="274"/>
    </location>
</feature>
<proteinExistence type="predicted"/>
<dbReference type="PANTHER" id="PTHR37326">
    <property type="entry name" value="BLL3975 PROTEIN"/>
    <property type="match status" value="1"/>
</dbReference>
<evidence type="ECO:0000313" key="8">
    <source>
        <dbReference type="Proteomes" id="UP000250079"/>
    </source>
</evidence>
<dbReference type="PANTHER" id="PTHR37326:SF2">
    <property type="entry name" value="SUCCINYLGLUTAMATE DESUCCINYLASE_ASPARTOACYLASE FAMILY PROTEIN"/>
    <property type="match status" value="1"/>
</dbReference>
<evidence type="ECO:0000256" key="3">
    <source>
        <dbReference type="ARBA" id="ARBA00022801"/>
    </source>
</evidence>
<dbReference type="InterPro" id="IPR053138">
    <property type="entry name" value="N-alpha-Ac-DABA_deacetylase"/>
</dbReference>
<keyword evidence="2" id="KW-0479">Metal-binding</keyword>
<evidence type="ECO:0000256" key="2">
    <source>
        <dbReference type="ARBA" id="ARBA00022723"/>
    </source>
</evidence>
<dbReference type="GO" id="GO:0046872">
    <property type="term" value="F:metal ion binding"/>
    <property type="evidence" value="ECO:0007669"/>
    <property type="project" value="UniProtKB-KW"/>
</dbReference>
<protein>
    <submittedName>
        <fullName evidence="7">N-alpha-acetyl-L-2,4-diaminobutyric acid deacetylase</fullName>
        <ecNumber evidence="7">3.5.1.-</ecNumber>
    </submittedName>
</protein>
<accession>A0A2Z2NTY2</accession>
<dbReference type="CDD" id="cd06251">
    <property type="entry name" value="M14_ASTE_ASPA-like"/>
    <property type="match status" value="1"/>
</dbReference>
<evidence type="ECO:0000256" key="5">
    <source>
        <dbReference type="SAM" id="MobiDB-lite"/>
    </source>
</evidence>
<gene>
    <name evidence="7" type="primary">doeB_3</name>
    <name evidence="7" type="ORF">IMCC3135_23320</name>
</gene>
<dbReference type="EC" id="3.5.1.-" evidence="7"/>
<dbReference type="Pfam" id="PF24827">
    <property type="entry name" value="AstE_AspA_cat"/>
    <property type="match status" value="1"/>
</dbReference>
<feature type="compositionally biased region" description="Acidic residues" evidence="5">
    <location>
        <begin position="1"/>
        <end position="15"/>
    </location>
</feature>
<dbReference type="Gene3D" id="3.40.630.10">
    <property type="entry name" value="Zn peptidases"/>
    <property type="match status" value="1"/>
</dbReference>
<evidence type="ECO:0000256" key="1">
    <source>
        <dbReference type="ARBA" id="ARBA00001947"/>
    </source>
</evidence>
<dbReference type="InterPro" id="IPR043795">
    <property type="entry name" value="N-alpha-Ac-DABA-like"/>
</dbReference>
<dbReference type="AlphaFoldDB" id="A0A2Z2NTY2"/>
<dbReference type="GO" id="GO:0016788">
    <property type="term" value="F:hydrolase activity, acting on ester bonds"/>
    <property type="evidence" value="ECO:0007669"/>
    <property type="project" value="InterPro"/>
</dbReference>
<comment type="cofactor">
    <cofactor evidence="1">
        <name>Zn(2+)</name>
        <dbReference type="ChEBI" id="CHEBI:29105"/>
    </cofactor>
</comment>
<dbReference type="EMBL" id="CP018632">
    <property type="protein sequence ID" value="ASJ74733.1"/>
    <property type="molecule type" value="Genomic_DNA"/>
</dbReference>